<accession>D6YAB6</accession>
<evidence type="ECO:0000256" key="4">
    <source>
        <dbReference type="ARBA" id="ARBA00023163"/>
    </source>
</evidence>
<dbReference type="RefSeq" id="WP_013133702.1">
    <property type="nucleotide sequence ID" value="NC_014165.1"/>
</dbReference>
<dbReference type="Gene3D" id="1.10.10.10">
    <property type="entry name" value="Winged helix-like DNA-binding domain superfamily/Winged helix DNA-binding domain"/>
    <property type="match status" value="1"/>
</dbReference>
<gene>
    <name evidence="7" type="ordered locus">Tbis_3481</name>
</gene>
<dbReference type="InterPro" id="IPR001867">
    <property type="entry name" value="OmpR/PhoB-type_DNA-bd"/>
</dbReference>
<dbReference type="PANTHER" id="PTHR35807:SF1">
    <property type="entry name" value="TRANSCRIPTIONAL REGULATOR REDD"/>
    <property type="match status" value="1"/>
</dbReference>
<dbReference type="SUPFAM" id="SSF48452">
    <property type="entry name" value="TPR-like"/>
    <property type="match status" value="1"/>
</dbReference>
<evidence type="ECO:0000256" key="2">
    <source>
        <dbReference type="ARBA" id="ARBA00023015"/>
    </source>
</evidence>
<dbReference type="InterPro" id="IPR005158">
    <property type="entry name" value="BTAD"/>
</dbReference>
<feature type="domain" description="OmpR/PhoB-type" evidence="6">
    <location>
        <begin position="1"/>
        <end position="100"/>
    </location>
</feature>
<dbReference type="Pfam" id="PF00486">
    <property type="entry name" value="Trans_reg_C"/>
    <property type="match status" value="1"/>
</dbReference>
<reference evidence="7 8" key="1">
    <citation type="submission" date="2010-01" db="EMBL/GenBank/DDBJ databases">
        <title>The complete genome of Thermobispora bispora DSM 43833.</title>
        <authorList>
            <consortium name="US DOE Joint Genome Institute (JGI-PGF)"/>
            <person name="Lucas S."/>
            <person name="Copeland A."/>
            <person name="Lapidus A."/>
            <person name="Glavina del Rio T."/>
            <person name="Dalin E."/>
            <person name="Tice H."/>
            <person name="Bruce D."/>
            <person name="Goodwin L."/>
            <person name="Pitluck S."/>
            <person name="Kyrpides N."/>
            <person name="Mavromatis K."/>
            <person name="Ivanova N."/>
            <person name="Mikhailova N."/>
            <person name="Chertkov O."/>
            <person name="Brettin T."/>
            <person name="Detter J.C."/>
            <person name="Han C."/>
            <person name="Larimer F."/>
            <person name="Land M."/>
            <person name="Hauser L."/>
            <person name="Markowitz V."/>
            <person name="Cheng J.-F."/>
            <person name="Hugenholtz P."/>
            <person name="Woyke T."/>
            <person name="Wu D."/>
            <person name="Jando M."/>
            <person name="Schneider S."/>
            <person name="Klenk H.-P."/>
            <person name="Eisen J.A."/>
        </authorList>
    </citation>
    <scope>NUCLEOTIDE SEQUENCE [LARGE SCALE GENOMIC DNA]</scope>
    <source>
        <strain evidence="8">ATCC 19993 / DSM 43833 / CBS 139.67 / JCM 10125 / KCTC 9307 / NBRC 14880 / R51</strain>
    </source>
</reference>
<dbReference type="GO" id="GO:0003677">
    <property type="term" value="F:DNA binding"/>
    <property type="evidence" value="ECO:0007669"/>
    <property type="project" value="UniProtKB-UniRule"/>
</dbReference>
<dbReference type="GO" id="GO:0006355">
    <property type="term" value="P:regulation of DNA-templated transcription"/>
    <property type="evidence" value="ECO:0007669"/>
    <property type="project" value="InterPro"/>
</dbReference>
<evidence type="ECO:0000256" key="3">
    <source>
        <dbReference type="ARBA" id="ARBA00023125"/>
    </source>
</evidence>
<dbReference type="InterPro" id="IPR036388">
    <property type="entry name" value="WH-like_DNA-bd_sf"/>
</dbReference>
<dbReference type="Pfam" id="PF03704">
    <property type="entry name" value="BTAD"/>
    <property type="match status" value="1"/>
</dbReference>
<organism evidence="7 8">
    <name type="scientific">Thermobispora bispora (strain ATCC 19993 / DSM 43833 / CBS 139.67 / JCM 10125 / KCTC 9307 / NBRC 14880 / R51)</name>
    <dbReference type="NCBI Taxonomy" id="469371"/>
    <lineage>
        <taxon>Bacteria</taxon>
        <taxon>Bacillati</taxon>
        <taxon>Actinomycetota</taxon>
        <taxon>Actinomycetes</taxon>
        <taxon>Streptosporangiales</taxon>
        <taxon>Streptosporangiaceae</taxon>
        <taxon>Thermobispora</taxon>
    </lineage>
</organism>
<dbReference type="SMART" id="SM01043">
    <property type="entry name" value="BTAD"/>
    <property type="match status" value="1"/>
</dbReference>
<dbReference type="InterPro" id="IPR016032">
    <property type="entry name" value="Sig_transdc_resp-reg_C-effctor"/>
</dbReference>
<keyword evidence="2" id="KW-0805">Transcription regulation</keyword>
<keyword evidence="8" id="KW-1185">Reference proteome</keyword>
<dbReference type="InterPro" id="IPR051677">
    <property type="entry name" value="AfsR-DnrI-RedD_regulator"/>
</dbReference>
<protein>
    <submittedName>
        <fullName evidence="7">Transcriptional regulator, SARP family</fullName>
    </submittedName>
</protein>
<dbReference type="Gene3D" id="1.25.40.10">
    <property type="entry name" value="Tetratricopeptide repeat domain"/>
    <property type="match status" value="1"/>
</dbReference>
<dbReference type="SMART" id="SM00862">
    <property type="entry name" value="Trans_reg_C"/>
    <property type="match status" value="1"/>
</dbReference>
<dbReference type="Proteomes" id="UP000006640">
    <property type="component" value="Chromosome"/>
</dbReference>
<keyword evidence="4" id="KW-0804">Transcription</keyword>
<feature type="DNA-binding region" description="OmpR/PhoB-type" evidence="5">
    <location>
        <begin position="1"/>
        <end position="100"/>
    </location>
</feature>
<dbReference type="PANTHER" id="PTHR35807">
    <property type="entry name" value="TRANSCRIPTIONAL REGULATOR REDD-RELATED"/>
    <property type="match status" value="1"/>
</dbReference>
<comment type="similarity">
    <text evidence="1">Belongs to the AfsR/DnrI/RedD regulatory family.</text>
</comment>
<dbReference type="InterPro" id="IPR011990">
    <property type="entry name" value="TPR-like_helical_dom_sf"/>
</dbReference>
<dbReference type="HOGENOM" id="CLU_004665_0_1_11"/>
<dbReference type="eggNOG" id="COG3629">
    <property type="taxonomic scope" value="Bacteria"/>
</dbReference>
<dbReference type="OrthoDB" id="3208838at2"/>
<dbReference type="STRING" id="469371.Tbis_3481"/>
<proteinExistence type="inferred from homology"/>
<sequence length="277" mass="30667">MLIGLLGPVVIYGEEERTQLLEHRTRGVLAALAMHAGQKITQDQLAALLWDDIPIGASNNIRSYISQLRKLFQSTDPAADVLSSFRRGGNGGSGGYRLNIPRSSVDAYLFRTLVSRGQTALQAGDLDRAETDLSDALALWRGTAGGPDVAASQGLLEWLNAHNNLRVAAQEDLIETRLRRGQHSVLIPEIRELLMHNPFRERSWGQLARACYFSGDVMGALDALNQARRILADNLGMEPGHELQLIQSYILNRAEHELRFLPLIDCAAARDARVRDR</sequence>
<dbReference type="AlphaFoldDB" id="D6YAB6"/>
<dbReference type="PROSITE" id="PS51755">
    <property type="entry name" value="OMPR_PHOB"/>
    <property type="match status" value="1"/>
</dbReference>
<dbReference type="GO" id="GO:0000160">
    <property type="term" value="P:phosphorelay signal transduction system"/>
    <property type="evidence" value="ECO:0007669"/>
    <property type="project" value="InterPro"/>
</dbReference>
<dbReference type="EMBL" id="CP001874">
    <property type="protein sequence ID" value="ADG90169.1"/>
    <property type="molecule type" value="Genomic_DNA"/>
</dbReference>
<evidence type="ECO:0000256" key="5">
    <source>
        <dbReference type="PROSITE-ProRule" id="PRU01091"/>
    </source>
</evidence>
<evidence type="ECO:0000259" key="6">
    <source>
        <dbReference type="PROSITE" id="PS51755"/>
    </source>
</evidence>
<evidence type="ECO:0000256" key="1">
    <source>
        <dbReference type="ARBA" id="ARBA00005820"/>
    </source>
</evidence>
<dbReference type="CDD" id="cd15831">
    <property type="entry name" value="BTAD"/>
    <property type="match status" value="1"/>
</dbReference>
<evidence type="ECO:0000313" key="7">
    <source>
        <dbReference type="EMBL" id="ADG90169.1"/>
    </source>
</evidence>
<evidence type="ECO:0000313" key="8">
    <source>
        <dbReference type="Proteomes" id="UP000006640"/>
    </source>
</evidence>
<dbReference type="KEGG" id="tbi:Tbis_3481"/>
<dbReference type="SUPFAM" id="SSF46894">
    <property type="entry name" value="C-terminal effector domain of the bipartite response regulators"/>
    <property type="match status" value="1"/>
</dbReference>
<keyword evidence="3 5" id="KW-0238">DNA-binding</keyword>
<name>D6YAB6_THEBD</name>